<evidence type="ECO:0000313" key="5">
    <source>
        <dbReference type="Proteomes" id="UP000294854"/>
    </source>
</evidence>
<feature type="domain" description="Enoyl reductase (ER)" evidence="3">
    <location>
        <begin position="10"/>
        <end position="316"/>
    </location>
</feature>
<dbReference type="InterPro" id="IPR036291">
    <property type="entry name" value="NAD(P)-bd_dom_sf"/>
</dbReference>
<dbReference type="EMBL" id="PUFO01000029">
    <property type="protein sequence ID" value="TDG78971.1"/>
    <property type="molecule type" value="Genomic_DNA"/>
</dbReference>
<dbReference type="SMART" id="SM00829">
    <property type="entry name" value="PKS_ER"/>
    <property type="match status" value="1"/>
</dbReference>
<dbReference type="Gene3D" id="3.40.50.720">
    <property type="entry name" value="NAD(P)-binding Rossmann-like Domain"/>
    <property type="match status" value="1"/>
</dbReference>
<protein>
    <recommendedName>
        <fullName evidence="3">Enoyl reductase (ER) domain-containing protein</fullName>
    </recommendedName>
</protein>
<sequence>MKAIVLSTPGDASVLKYQEVDTPEVKPGWSLVKIKGFGLNRSEIFTRNGWSPSVKLPRILGIEGVGEIAETTDPDRLPKGQKVASIMGGMGRAFDGSYAEYALLPNDHIYPVTTNLSWTDFAAVPETYFTAYGSLLNLKLQKNETLLVRGATSGVGVAAVKLAKAMEPTLKIIGTTRNLSKTDKLKSVGFDDVIEDRDNELRTDNKHFDKILELVGALTIVNSMRMVNEDGILCSTGQLGGQWDVKDFSPIGSIPSGAYMTAFSSDSITETKFNDLLALIENNHIDVTPTKTFNLEHTGDAQAFMDSHDSFGKVVVLL</sequence>
<dbReference type="GO" id="GO:0070402">
    <property type="term" value="F:NADPH binding"/>
    <property type="evidence" value="ECO:0007669"/>
    <property type="project" value="TreeGrafter"/>
</dbReference>
<dbReference type="InterPro" id="IPR013154">
    <property type="entry name" value="ADH-like_N"/>
</dbReference>
<dbReference type="Pfam" id="PF13602">
    <property type="entry name" value="ADH_zinc_N_2"/>
    <property type="match status" value="1"/>
</dbReference>
<organism evidence="4 5">
    <name type="scientific">Secundilactobacillus malefermentans</name>
    <dbReference type="NCBI Taxonomy" id="176292"/>
    <lineage>
        <taxon>Bacteria</taxon>
        <taxon>Bacillati</taxon>
        <taxon>Bacillota</taxon>
        <taxon>Bacilli</taxon>
        <taxon>Lactobacillales</taxon>
        <taxon>Lactobacillaceae</taxon>
        <taxon>Secundilactobacillus</taxon>
    </lineage>
</organism>
<evidence type="ECO:0000256" key="2">
    <source>
        <dbReference type="ARBA" id="ARBA00023002"/>
    </source>
</evidence>
<dbReference type="PANTHER" id="PTHR48106">
    <property type="entry name" value="QUINONE OXIDOREDUCTASE PIG3-RELATED"/>
    <property type="match status" value="1"/>
</dbReference>
<dbReference type="Proteomes" id="UP000294854">
    <property type="component" value="Unassembled WGS sequence"/>
</dbReference>
<accession>A0A4R5NQF5</accession>
<reference evidence="4 5" key="1">
    <citation type="journal article" date="2019" name="Appl. Microbiol. Biotechnol.">
        <title>Uncovering carbohydrate metabolism through a genotype-phenotype association study of 56 lactic acid bacteria genomes.</title>
        <authorList>
            <person name="Buron-Moles G."/>
            <person name="Chailyan A."/>
            <person name="Dolejs I."/>
            <person name="Forster J."/>
            <person name="Miks M.H."/>
        </authorList>
    </citation>
    <scope>NUCLEOTIDE SEQUENCE [LARGE SCALE GENOMIC DNA]</scope>
    <source>
        <strain evidence="4 5">ATCC 49373</strain>
    </source>
</reference>
<dbReference type="GO" id="GO:0016651">
    <property type="term" value="F:oxidoreductase activity, acting on NAD(P)H"/>
    <property type="evidence" value="ECO:0007669"/>
    <property type="project" value="TreeGrafter"/>
</dbReference>
<dbReference type="SUPFAM" id="SSF51735">
    <property type="entry name" value="NAD(P)-binding Rossmann-fold domains"/>
    <property type="match status" value="1"/>
</dbReference>
<dbReference type="Gene3D" id="3.90.180.10">
    <property type="entry name" value="Medium-chain alcohol dehydrogenases, catalytic domain"/>
    <property type="match status" value="1"/>
</dbReference>
<keyword evidence="2" id="KW-0560">Oxidoreductase</keyword>
<keyword evidence="5" id="KW-1185">Reference proteome</keyword>
<dbReference type="PANTHER" id="PTHR48106:SF18">
    <property type="entry name" value="QUINONE OXIDOREDUCTASE PIG3"/>
    <property type="match status" value="1"/>
</dbReference>
<dbReference type="STRING" id="1122149.FD44_GL000296"/>
<dbReference type="InterPro" id="IPR020843">
    <property type="entry name" value="ER"/>
</dbReference>
<dbReference type="AlphaFoldDB" id="A0A4R5NQF5"/>
<name>A0A4R5NQF5_9LACO</name>
<dbReference type="OrthoDB" id="9792162at2"/>
<comment type="caution">
    <text evidence="4">The sequence shown here is derived from an EMBL/GenBank/DDBJ whole genome shotgun (WGS) entry which is preliminary data.</text>
</comment>
<evidence type="ECO:0000256" key="1">
    <source>
        <dbReference type="ARBA" id="ARBA00022857"/>
    </source>
</evidence>
<evidence type="ECO:0000259" key="3">
    <source>
        <dbReference type="SMART" id="SM00829"/>
    </source>
</evidence>
<dbReference type="InterPro" id="IPR011032">
    <property type="entry name" value="GroES-like_sf"/>
</dbReference>
<gene>
    <name evidence="4" type="ORF">C5L31_000566</name>
</gene>
<evidence type="ECO:0000313" key="4">
    <source>
        <dbReference type="EMBL" id="TDG78971.1"/>
    </source>
</evidence>
<keyword evidence="1" id="KW-0521">NADP</keyword>
<proteinExistence type="predicted"/>
<dbReference type="Pfam" id="PF08240">
    <property type="entry name" value="ADH_N"/>
    <property type="match status" value="1"/>
</dbReference>
<dbReference type="SUPFAM" id="SSF50129">
    <property type="entry name" value="GroES-like"/>
    <property type="match status" value="1"/>
</dbReference>
<dbReference type="RefSeq" id="WP_010620454.1">
    <property type="nucleotide sequence ID" value="NZ_PUFO01000029.1"/>
</dbReference>